<protein>
    <submittedName>
        <fullName evidence="1">Uncharacterized protein</fullName>
    </submittedName>
</protein>
<proteinExistence type="predicted"/>
<sequence>MPFSTAILLSSSTNEDDEYGYQDYDNLTPSEYTIVQCMR</sequence>
<dbReference type="EMBL" id="AC144563">
    <property type="protein sequence ID" value="ABO80949.1"/>
    <property type="molecule type" value="Genomic_DNA"/>
</dbReference>
<gene>
    <name evidence="1" type="ORF">MtrDRAFT_AC144563g15v2</name>
</gene>
<organism evidence="1">
    <name type="scientific">Medicago truncatula</name>
    <name type="common">Barrel medic</name>
    <name type="synonym">Medicago tribuloides</name>
    <dbReference type="NCBI Taxonomy" id="3880"/>
    <lineage>
        <taxon>Eukaryota</taxon>
        <taxon>Viridiplantae</taxon>
        <taxon>Streptophyta</taxon>
        <taxon>Embryophyta</taxon>
        <taxon>Tracheophyta</taxon>
        <taxon>Spermatophyta</taxon>
        <taxon>Magnoliopsida</taxon>
        <taxon>eudicotyledons</taxon>
        <taxon>Gunneridae</taxon>
        <taxon>Pentapetalae</taxon>
        <taxon>rosids</taxon>
        <taxon>fabids</taxon>
        <taxon>Fabales</taxon>
        <taxon>Fabaceae</taxon>
        <taxon>Papilionoideae</taxon>
        <taxon>50 kb inversion clade</taxon>
        <taxon>NPAAA clade</taxon>
        <taxon>Hologalegina</taxon>
        <taxon>IRL clade</taxon>
        <taxon>Trifolieae</taxon>
        <taxon>Medicago</taxon>
    </lineage>
</organism>
<dbReference type="AlphaFoldDB" id="A4PU49"/>
<reference evidence="1" key="2">
    <citation type="submission" date="2007-04" db="EMBL/GenBank/DDBJ databases">
        <authorList>
            <consortium name="The International Medicago Genome Annotation Group"/>
        </authorList>
    </citation>
    <scope>NUCLEOTIDE SEQUENCE</scope>
</reference>
<reference evidence="1" key="1">
    <citation type="submission" date="2006-10" db="EMBL/GenBank/DDBJ databases">
        <authorList>
            <person name="Shaull S."/>
            <person name="Lin S."/>
            <person name="Dixon R."/>
            <person name="May G."/>
            <person name="Sumner L."/>
            <person name="Gonzales B."/>
            <person name="Cook D."/>
            <person name="Kim D."/>
            <person name="Roe B.A."/>
        </authorList>
    </citation>
    <scope>NUCLEOTIDE SEQUENCE</scope>
</reference>
<evidence type="ECO:0000313" key="1">
    <source>
        <dbReference type="EMBL" id="ABO80949.1"/>
    </source>
</evidence>
<accession>A4PU49</accession>
<name>A4PU49_MEDTR</name>